<comment type="similarity">
    <text evidence="1">Belongs to the MreC family.</text>
</comment>
<sequence length="253" mass="26897">MKQRNVVALSILGAILLGLGFFATPLMRHARGAVWDVWVQGNAKIFGIDGIDISDSALDTLAATSMENIRLKAELGDYARLKAQLGSETFGSLTTIPAHVIARPIDTLNSSYVINKGIADGIPSGAPVLVQGSVLIGFTRELSEHSAIVQTVFHPSTSVTVETIPNTEEKVARGLLKSQYQTSLSMETIPRDAPIAVGQKIITSSNGTTIPYGMILGSVASLTSPEHEAYQSAIIDVPYDSDNISAVRILLVP</sequence>
<dbReference type="PANTHER" id="PTHR34138">
    <property type="entry name" value="CELL SHAPE-DETERMINING PROTEIN MREC"/>
    <property type="match status" value="1"/>
</dbReference>
<dbReference type="InterPro" id="IPR055342">
    <property type="entry name" value="MreC_beta-barrel_core"/>
</dbReference>
<dbReference type="PANTHER" id="PTHR34138:SF1">
    <property type="entry name" value="CELL SHAPE-DETERMINING PROTEIN MREC"/>
    <property type="match status" value="1"/>
</dbReference>
<evidence type="ECO:0000256" key="4">
    <source>
        <dbReference type="ARBA" id="ARBA00032089"/>
    </source>
</evidence>
<dbReference type="Proteomes" id="UP000177528">
    <property type="component" value="Unassembled WGS sequence"/>
</dbReference>
<organism evidence="6 7">
    <name type="scientific">Candidatus Andersenbacteria bacterium RIFCSPHIGHO2_12_FULL_45_11</name>
    <dbReference type="NCBI Taxonomy" id="1797281"/>
    <lineage>
        <taxon>Bacteria</taxon>
        <taxon>Candidatus Anderseniibacteriota</taxon>
    </lineage>
</organism>
<keyword evidence="3" id="KW-0133">Cell shape</keyword>
<evidence type="ECO:0000256" key="2">
    <source>
        <dbReference type="ARBA" id="ARBA00013855"/>
    </source>
</evidence>
<proteinExistence type="inferred from homology"/>
<comment type="caution">
    <text evidence="6">The sequence shown here is derived from an EMBL/GenBank/DDBJ whole genome shotgun (WGS) entry which is preliminary data.</text>
</comment>
<dbReference type="EMBL" id="MHHR01000003">
    <property type="protein sequence ID" value="OGY35144.1"/>
    <property type="molecule type" value="Genomic_DNA"/>
</dbReference>
<protein>
    <recommendedName>
        <fullName evidence="2">Cell shape-determining protein MreC</fullName>
    </recommendedName>
    <alternativeName>
        <fullName evidence="4">Cell shape protein MreC</fullName>
    </alternativeName>
</protein>
<feature type="domain" description="Rod shape-determining protein MreC beta-barrel core" evidence="5">
    <location>
        <begin position="100"/>
        <end position="250"/>
    </location>
</feature>
<dbReference type="AlphaFoldDB" id="A0A1G1X587"/>
<evidence type="ECO:0000313" key="7">
    <source>
        <dbReference type="Proteomes" id="UP000177528"/>
    </source>
</evidence>
<accession>A0A1G1X587</accession>
<gene>
    <name evidence="6" type="ORF">A3D99_00180</name>
</gene>
<evidence type="ECO:0000256" key="3">
    <source>
        <dbReference type="ARBA" id="ARBA00022960"/>
    </source>
</evidence>
<name>A0A1G1X587_9BACT</name>
<dbReference type="GO" id="GO:0008360">
    <property type="term" value="P:regulation of cell shape"/>
    <property type="evidence" value="ECO:0007669"/>
    <property type="project" value="UniProtKB-KW"/>
</dbReference>
<dbReference type="InterPro" id="IPR042175">
    <property type="entry name" value="Cell/Rod_MreC_2"/>
</dbReference>
<evidence type="ECO:0000259" key="5">
    <source>
        <dbReference type="Pfam" id="PF04085"/>
    </source>
</evidence>
<evidence type="ECO:0000256" key="1">
    <source>
        <dbReference type="ARBA" id="ARBA00009369"/>
    </source>
</evidence>
<dbReference type="Pfam" id="PF04085">
    <property type="entry name" value="MreC"/>
    <property type="match status" value="1"/>
</dbReference>
<reference evidence="6 7" key="1">
    <citation type="journal article" date="2016" name="Nat. Commun.">
        <title>Thousands of microbial genomes shed light on interconnected biogeochemical processes in an aquifer system.</title>
        <authorList>
            <person name="Anantharaman K."/>
            <person name="Brown C.T."/>
            <person name="Hug L.A."/>
            <person name="Sharon I."/>
            <person name="Castelle C.J."/>
            <person name="Probst A.J."/>
            <person name="Thomas B.C."/>
            <person name="Singh A."/>
            <person name="Wilkins M.J."/>
            <person name="Karaoz U."/>
            <person name="Brodie E.L."/>
            <person name="Williams K.H."/>
            <person name="Hubbard S.S."/>
            <person name="Banfield J.F."/>
        </authorList>
    </citation>
    <scope>NUCLEOTIDE SEQUENCE [LARGE SCALE GENOMIC DNA]</scope>
</reference>
<dbReference type="Gene3D" id="2.40.10.340">
    <property type="entry name" value="Rod shape-determining protein MreC, domain 1"/>
    <property type="match status" value="1"/>
</dbReference>
<dbReference type="InterPro" id="IPR042177">
    <property type="entry name" value="Cell/Rod_1"/>
</dbReference>
<dbReference type="GO" id="GO:0005886">
    <property type="term" value="C:plasma membrane"/>
    <property type="evidence" value="ECO:0007669"/>
    <property type="project" value="TreeGrafter"/>
</dbReference>
<evidence type="ECO:0000313" key="6">
    <source>
        <dbReference type="EMBL" id="OGY35144.1"/>
    </source>
</evidence>
<dbReference type="Gene3D" id="2.40.10.350">
    <property type="entry name" value="Rod shape-determining protein MreC, domain 2"/>
    <property type="match status" value="1"/>
</dbReference>
<dbReference type="InterPro" id="IPR007221">
    <property type="entry name" value="MreC"/>
</dbReference>